<keyword evidence="2" id="KW-1185">Reference proteome</keyword>
<dbReference type="OrthoDB" id="3543113at2759"/>
<dbReference type="EMBL" id="MLYV02000755">
    <property type="protein sequence ID" value="PSR78211.1"/>
    <property type="molecule type" value="Genomic_DNA"/>
</dbReference>
<gene>
    <name evidence="1" type="ORF">PHLCEN_2v7543</name>
</gene>
<comment type="caution">
    <text evidence="1">The sequence shown here is derived from an EMBL/GenBank/DDBJ whole genome shotgun (WGS) entry which is preliminary data.</text>
</comment>
<reference evidence="1 2" key="1">
    <citation type="submission" date="2018-02" db="EMBL/GenBank/DDBJ databases">
        <title>Genome sequence of the basidiomycete white-rot fungus Phlebia centrifuga.</title>
        <authorList>
            <person name="Granchi Z."/>
            <person name="Peng M."/>
            <person name="de Vries R.P."/>
            <person name="Hilden K."/>
            <person name="Makela M.R."/>
            <person name="Grigoriev I."/>
            <person name="Riley R."/>
        </authorList>
    </citation>
    <scope>NUCLEOTIDE SEQUENCE [LARGE SCALE GENOMIC DNA]</scope>
    <source>
        <strain evidence="1 2">FBCC195</strain>
    </source>
</reference>
<evidence type="ECO:0000313" key="2">
    <source>
        <dbReference type="Proteomes" id="UP000186601"/>
    </source>
</evidence>
<dbReference type="Proteomes" id="UP000186601">
    <property type="component" value="Unassembled WGS sequence"/>
</dbReference>
<dbReference type="AlphaFoldDB" id="A0A2R6NWD8"/>
<sequence length="496" mass="55718">MPGIFPEREDTGTATTHFTPHISPKDWNRFQIYAPRIKSLCLFTSDFCNGSDQTSSIQLSYDAWVTLSSCKPPGPLLPNLKQLFWFIPTTTPTETTQAVNMFLGPKLRVFQLQIDIDQADPVIEAILHLPWTSPSLQTLGVGYHNRSLCERSFLGGRHLQGLLGGLGHLQEFRWACVVSPDQLSALLASQPRSLRRLSVGLDDDAWGDEGRSPSLAQRQGETWTLPNLTELELHARSSLTCSNALRMCNFPRLAVFVLSTALFPSPMQVFQTLCDTLSHTTLHTITLKDDYTLAPSGTDSPVLIINPDTLQPLYAFRAMTSISFSEGNTDDYGESRFQFSLNDTAVLELAMAWPQLKSLRLGPSVWDSTLDNYITLKGLKHLVQHCQYLVELRISILVTEPSYFEDTALDIIPTRCNELITKIDFIDSSIGVDSWDVAAYLHVLFPRLVSTEMDRYLCERDEGPLEEVEKCLLSIHKAHLWRSRILERGINITATS</sequence>
<proteinExistence type="predicted"/>
<dbReference type="Gene3D" id="3.80.10.10">
    <property type="entry name" value="Ribonuclease Inhibitor"/>
    <property type="match status" value="1"/>
</dbReference>
<dbReference type="InterPro" id="IPR032675">
    <property type="entry name" value="LRR_dom_sf"/>
</dbReference>
<protein>
    <submittedName>
        <fullName evidence="1">Uncharacterized protein</fullName>
    </submittedName>
</protein>
<evidence type="ECO:0000313" key="1">
    <source>
        <dbReference type="EMBL" id="PSR78211.1"/>
    </source>
</evidence>
<organism evidence="1 2">
    <name type="scientific">Hermanssonia centrifuga</name>
    <dbReference type="NCBI Taxonomy" id="98765"/>
    <lineage>
        <taxon>Eukaryota</taxon>
        <taxon>Fungi</taxon>
        <taxon>Dikarya</taxon>
        <taxon>Basidiomycota</taxon>
        <taxon>Agaricomycotina</taxon>
        <taxon>Agaricomycetes</taxon>
        <taxon>Polyporales</taxon>
        <taxon>Meruliaceae</taxon>
        <taxon>Hermanssonia</taxon>
    </lineage>
</organism>
<name>A0A2R6NWD8_9APHY</name>
<accession>A0A2R6NWD8</accession>